<reference evidence="1" key="1">
    <citation type="submission" date="2022-04" db="EMBL/GenBank/DDBJ databases">
        <title>Jade perch genome.</title>
        <authorList>
            <person name="Chao B."/>
        </authorList>
    </citation>
    <scope>NUCLEOTIDE SEQUENCE</scope>
    <source>
        <strain evidence="1">CB-2022</strain>
    </source>
</reference>
<accession>A0ACB8WFZ5</accession>
<evidence type="ECO:0000313" key="1">
    <source>
        <dbReference type="EMBL" id="KAI3366852.1"/>
    </source>
</evidence>
<dbReference type="EMBL" id="CM041540">
    <property type="protein sequence ID" value="KAI3366852.1"/>
    <property type="molecule type" value="Genomic_DNA"/>
</dbReference>
<proteinExistence type="predicted"/>
<feature type="non-terminal residue" evidence="1">
    <location>
        <position position="1"/>
    </location>
</feature>
<protein>
    <submittedName>
        <fullName evidence="1">Uncharacterized protein</fullName>
    </submittedName>
</protein>
<comment type="caution">
    <text evidence="1">The sequence shown here is derived from an EMBL/GenBank/DDBJ whole genome shotgun (WGS) entry which is preliminary data.</text>
</comment>
<evidence type="ECO:0000313" key="2">
    <source>
        <dbReference type="Proteomes" id="UP000831701"/>
    </source>
</evidence>
<keyword evidence="2" id="KW-1185">Reference proteome</keyword>
<name>A0ACB8WFZ5_9TELE</name>
<dbReference type="Proteomes" id="UP000831701">
    <property type="component" value="Chromosome 10"/>
</dbReference>
<sequence length="200" mass="22048">PLMDSHSAEHRPGPFAKPMEASTLSRHFLYLVTHNTVPVHLGISAPKGCLYSLSTPKPQANNCSLVAGITQPSLSPVGTGFFFVDKKSVLCTRTPLCFSICYLFLIDLPSSDGKSVILMSFFPKLLISSAAHVTHSHGDSRTVAAIWFFPAWSPQRHRLLPGTSIHLSFLERVLMFLRCNHQPSLCVPPIVPRANRAYEP</sequence>
<organism evidence="1 2">
    <name type="scientific">Scortum barcoo</name>
    <name type="common">barcoo grunter</name>
    <dbReference type="NCBI Taxonomy" id="214431"/>
    <lineage>
        <taxon>Eukaryota</taxon>
        <taxon>Metazoa</taxon>
        <taxon>Chordata</taxon>
        <taxon>Craniata</taxon>
        <taxon>Vertebrata</taxon>
        <taxon>Euteleostomi</taxon>
        <taxon>Actinopterygii</taxon>
        <taxon>Neopterygii</taxon>
        <taxon>Teleostei</taxon>
        <taxon>Neoteleostei</taxon>
        <taxon>Acanthomorphata</taxon>
        <taxon>Eupercaria</taxon>
        <taxon>Centrarchiformes</taxon>
        <taxon>Terapontoidei</taxon>
        <taxon>Terapontidae</taxon>
        <taxon>Scortum</taxon>
    </lineage>
</organism>
<gene>
    <name evidence="1" type="ORF">L3Q82_009493</name>
</gene>